<proteinExistence type="predicted"/>
<feature type="compositionally biased region" description="Low complexity" evidence="1">
    <location>
        <begin position="85"/>
        <end position="96"/>
    </location>
</feature>
<evidence type="ECO:0000313" key="2">
    <source>
        <dbReference type="EMBL" id="MBB6695895.1"/>
    </source>
</evidence>
<keyword evidence="3" id="KW-1185">Reference proteome</keyword>
<sequence>MPKRQDKIEGQAKRLAGRPVCVVLKDGSRYVGRIQGIEKGELVLSGVKLKAPRMGKSSRAGKAKVSGLFPDFGFSPFAWAGPSPAGAGAAAATGAPAGAGGAAG</sequence>
<evidence type="ECO:0000313" key="3">
    <source>
        <dbReference type="Proteomes" id="UP000553776"/>
    </source>
</evidence>
<dbReference type="EMBL" id="JACJVR010000145">
    <property type="protein sequence ID" value="MBB6695895.1"/>
    <property type="molecule type" value="Genomic_DNA"/>
</dbReference>
<name>A0A841U5Q6_9BACL</name>
<organism evidence="2 3">
    <name type="scientific">Cohnella xylanilytica</name>
    <dbReference type="NCBI Taxonomy" id="557555"/>
    <lineage>
        <taxon>Bacteria</taxon>
        <taxon>Bacillati</taxon>
        <taxon>Bacillota</taxon>
        <taxon>Bacilli</taxon>
        <taxon>Bacillales</taxon>
        <taxon>Paenibacillaceae</taxon>
        <taxon>Cohnella</taxon>
    </lineage>
</organism>
<dbReference type="Proteomes" id="UP000553776">
    <property type="component" value="Unassembled WGS sequence"/>
</dbReference>
<gene>
    <name evidence="2" type="ORF">H7B90_31350</name>
</gene>
<accession>A0A841U5Q6</accession>
<protein>
    <submittedName>
        <fullName evidence="2">Uncharacterized protein</fullName>
    </submittedName>
</protein>
<dbReference type="AlphaFoldDB" id="A0A841U5Q6"/>
<feature type="region of interest" description="Disordered" evidence="1">
    <location>
        <begin position="85"/>
        <end position="104"/>
    </location>
</feature>
<comment type="caution">
    <text evidence="2">The sequence shown here is derived from an EMBL/GenBank/DDBJ whole genome shotgun (WGS) entry which is preliminary data.</text>
</comment>
<feature type="non-terminal residue" evidence="2">
    <location>
        <position position="104"/>
    </location>
</feature>
<reference evidence="2 3" key="1">
    <citation type="submission" date="2020-08" db="EMBL/GenBank/DDBJ databases">
        <title>Cohnella phylogeny.</title>
        <authorList>
            <person name="Dunlap C."/>
        </authorList>
    </citation>
    <scope>NUCLEOTIDE SEQUENCE [LARGE SCALE GENOMIC DNA]</scope>
    <source>
        <strain evidence="2 3">DSM 25239</strain>
    </source>
</reference>
<evidence type="ECO:0000256" key="1">
    <source>
        <dbReference type="SAM" id="MobiDB-lite"/>
    </source>
</evidence>